<dbReference type="PANTHER" id="PTHR10174">
    <property type="entry name" value="ALPHA-TOCOPHEROL TRANSFER PROTEIN-RELATED"/>
    <property type="match status" value="1"/>
</dbReference>
<protein>
    <recommendedName>
        <fullName evidence="1">CRAL-TRIO domain-containing protein</fullName>
    </recommendedName>
</protein>
<evidence type="ECO:0000313" key="2">
    <source>
        <dbReference type="EMBL" id="CAG9791529.1"/>
    </source>
</evidence>
<reference evidence="2" key="2">
    <citation type="submission" date="2022-10" db="EMBL/GenBank/DDBJ databases">
        <authorList>
            <consortium name="ENA_rothamsted_submissions"/>
            <consortium name="culmorum"/>
            <person name="King R."/>
        </authorList>
    </citation>
    <scope>NUCLEOTIDE SEQUENCE</scope>
</reference>
<dbReference type="AlphaFoldDB" id="A0A9N9R714"/>
<accession>A0A9N9R714</accession>
<feature type="domain" description="CRAL-TRIO" evidence="1">
    <location>
        <begin position="116"/>
        <end position="256"/>
    </location>
</feature>
<dbReference type="Gene3D" id="3.40.525.10">
    <property type="entry name" value="CRAL-TRIO lipid binding domain"/>
    <property type="match status" value="1"/>
</dbReference>
<keyword evidence="3" id="KW-1185">Reference proteome</keyword>
<dbReference type="SUPFAM" id="SSF52087">
    <property type="entry name" value="CRAL/TRIO domain"/>
    <property type="match status" value="1"/>
</dbReference>
<dbReference type="OrthoDB" id="6682367at2759"/>
<sequence length="285" mass="34162">MEYLPEDPLLKFHPDTLHYVRKTYKLDHAESMAKAIDTLDAWVKKQDHFIKKDYNRDYLERTIIRAEGSVEYAKEHLEKLCKSRKLVPRFFLTGDFGTPLLADKEDVFLPKLTKDYYRVYLAQNKIQDYKPEMNDAYYKRLIYMLEYICAHDYSCGFIWVYDFRQTNMSQFLKYLDKTDLGHCFNIILNAYSFKLKGIHIITTSNLVDTFVSMLKEVVNKEVRERIHVLKDVEELYDHVDRHILPEEYDGQETSMSELYHKWVDILGSKDYNKYMEDMNKAKTKD</sequence>
<dbReference type="Proteomes" id="UP001153714">
    <property type="component" value="Chromosome 3"/>
</dbReference>
<dbReference type="InterPro" id="IPR036865">
    <property type="entry name" value="CRAL-TRIO_dom_sf"/>
</dbReference>
<dbReference type="InterPro" id="IPR001251">
    <property type="entry name" value="CRAL-TRIO_dom"/>
</dbReference>
<name>A0A9N9R714_9NEOP</name>
<reference evidence="2" key="1">
    <citation type="submission" date="2021-12" db="EMBL/GenBank/DDBJ databases">
        <authorList>
            <person name="King R."/>
        </authorList>
    </citation>
    <scope>NUCLEOTIDE SEQUENCE</scope>
</reference>
<dbReference type="PROSITE" id="PS50191">
    <property type="entry name" value="CRAL_TRIO"/>
    <property type="match status" value="1"/>
</dbReference>
<dbReference type="PANTHER" id="PTHR10174:SF222">
    <property type="entry name" value="GH10083P-RELATED"/>
    <property type="match status" value="1"/>
</dbReference>
<organism evidence="2 3">
    <name type="scientific">Diatraea saccharalis</name>
    <name type="common">sugarcane borer</name>
    <dbReference type="NCBI Taxonomy" id="40085"/>
    <lineage>
        <taxon>Eukaryota</taxon>
        <taxon>Metazoa</taxon>
        <taxon>Ecdysozoa</taxon>
        <taxon>Arthropoda</taxon>
        <taxon>Hexapoda</taxon>
        <taxon>Insecta</taxon>
        <taxon>Pterygota</taxon>
        <taxon>Neoptera</taxon>
        <taxon>Endopterygota</taxon>
        <taxon>Lepidoptera</taxon>
        <taxon>Glossata</taxon>
        <taxon>Ditrysia</taxon>
        <taxon>Pyraloidea</taxon>
        <taxon>Crambidae</taxon>
        <taxon>Crambinae</taxon>
        <taxon>Diatraea</taxon>
    </lineage>
</organism>
<dbReference type="EMBL" id="OU893334">
    <property type="protein sequence ID" value="CAG9791529.1"/>
    <property type="molecule type" value="Genomic_DNA"/>
</dbReference>
<dbReference type="Pfam" id="PF00650">
    <property type="entry name" value="CRAL_TRIO"/>
    <property type="match status" value="1"/>
</dbReference>
<dbReference type="GO" id="GO:1902936">
    <property type="term" value="F:phosphatidylinositol bisphosphate binding"/>
    <property type="evidence" value="ECO:0007669"/>
    <property type="project" value="TreeGrafter"/>
</dbReference>
<evidence type="ECO:0000259" key="1">
    <source>
        <dbReference type="PROSITE" id="PS50191"/>
    </source>
</evidence>
<evidence type="ECO:0000313" key="3">
    <source>
        <dbReference type="Proteomes" id="UP001153714"/>
    </source>
</evidence>
<dbReference type="SMART" id="SM00516">
    <property type="entry name" value="SEC14"/>
    <property type="match status" value="1"/>
</dbReference>
<dbReference type="CDD" id="cd00170">
    <property type="entry name" value="SEC14"/>
    <property type="match status" value="1"/>
</dbReference>
<dbReference type="GO" id="GO:0016020">
    <property type="term" value="C:membrane"/>
    <property type="evidence" value="ECO:0007669"/>
    <property type="project" value="TreeGrafter"/>
</dbReference>
<gene>
    <name evidence="2" type="ORF">DIATSA_LOCUS9138</name>
</gene>
<proteinExistence type="predicted"/>